<feature type="chain" id="PRO_5002670344" evidence="2">
    <location>
        <begin position="26"/>
        <end position="183"/>
    </location>
</feature>
<gene>
    <name evidence="3" type="ordered locus">Bcep1808_7392</name>
</gene>
<dbReference type="InterPro" id="IPR022753">
    <property type="entry name" value="T4SS_pilus_biogen_PilP"/>
</dbReference>
<accession>A4JVG6</accession>
<feature type="compositionally biased region" description="Polar residues" evidence="1">
    <location>
        <begin position="142"/>
        <end position="162"/>
    </location>
</feature>
<dbReference type="NCBIfam" id="TIGR03021">
    <property type="entry name" value="pilP_fam"/>
    <property type="match status" value="1"/>
</dbReference>
<feature type="region of interest" description="Disordered" evidence="1">
    <location>
        <begin position="138"/>
        <end position="170"/>
    </location>
</feature>
<proteinExistence type="predicted"/>
<feature type="signal peptide" evidence="2">
    <location>
        <begin position="1"/>
        <end position="25"/>
    </location>
</feature>
<evidence type="ECO:0000256" key="1">
    <source>
        <dbReference type="SAM" id="MobiDB-lite"/>
    </source>
</evidence>
<dbReference type="KEGG" id="bvi:Bcep1808_7392"/>
<sequence length="183" mass="18848">MFKGNVAIGLICAFALTCLTPQAYAEDGDNVGTLGRIQTHTYILNARYLEKQAQDKLDGKVAADGTATPAATASIAPRSVVDSALPNVKMIINGDAGPSAVLLYAGGIQAAGKVGSKLPGGYTIKAISASNRSVDVTDRNGKSLTLGMSSTPPQVQEQTPGQPQFGAPVPMRMPAMGATTMLR</sequence>
<dbReference type="Proteomes" id="UP000002287">
    <property type="component" value="Plasmid pBVIE03"/>
</dbReference>
<name>A4JVG6_BURVG</name>
<keyword evidence="3" id="KW-0614">Plasmid</keyword>
<organism evidence="3 4">
    <name type="scientific">Burkholderia vietnamiensis (strain G4 / LMG 22486)</name>
    <name type="common">Burkholderia cepacia (strain R1808)</name>
    <dbReference type="NCBI Taxonomy" id="269482"/>
    <lineage>
        <taxon>Bacteria</taxon>
        <taxon>Pseudomonadati</taxon>
        <taxon>Pseudomonadota</taxon>
        <taxon>Betaproteobacteria</taxon>
        <taxon>Burkholderiales</taxon>
        <taxon>Burkholderiaceae</taxon>
        <taxon>Burkholderia</taxon>
        <taxon>Burkholderia cepacia complex</taxon>
    </lineage>
</organism>
<keyword evidence="2" id="KW-0732">Signal</keyword>
<evidence type="ECO:0000313" key="3">
    <source>
        <dbReference type="EMBL" id="ABO60269.1"/>
    </source>
</evidence>
<geneLocation type="plasmid" evidence="3 4">
    <name>pBVIE03</name>
</geneLocation>
<dbReference type="HOGENOM" id="CLU_1472595_0_0_4"/>
<dbReference type="EMBL" id="CP000619">
    <property type="protein sequence ID" value="ABO60269.1"/>
    <property type="molecule type" value="Genomic_DNA"/>
</dbReference>
<protein>
    <submittedName>
        <fullName evidence="3">Type IV B pilus protein</fullName>
    </submittedName>
</protein>
<dbReference type="AlphaFoldDB" id="A4JVG6"/>
<evidence type="ECO:0000256" key="2">
    <source>
        <dbReference type="SAM" id="SignalP"/>
    </source>
</evidence>
<reference evidence="3 4" key="1">
    <citation type="submission" date="2007-03" db="EMBL/GenBank/DDBJ databases">
        <title>Complete sequence of plasmid pBVIE03 of Burkholderia vietnamiensis G4.</title>
        <authorList>
            <consortium name="US DOE Joint Genome Institute"/>
            <person name="Copeland A."/>
            <person name="Lucas S."/>
            <person name="Lapidus A."/>
            <person name="Barry K."/>
            <person name="Detter J.C."/>
            <person name="Glavina del Rio T."/>
            <person name="Hammon N."/>
            <person name="Israni S."/>
            <person name="Dalin E."/>
            <person name="Tice H."/>
            <person name="Pitluck S."/>
            <person name="Chain P."/>
            <person name="Malfatti S."/>
            <person name="Shin M."/>
            <person name="Vergez L."/>
            <person name="Schmutz J."/>
            <person name="Larimer F."/>
            <person name="Land M."/>
            <person name="Hauser L."/>
            <person name="Kyrpides N."/>
            <person name="Tiedje J."/>
            <person name="Richardson P."/>
        </authorList>
    </citation>
    <scope>NUCLEOTIDE SEQUENCE [LARGE SCALE GENOMIC DNA]</scope>
    <source>
        <strain evidence="4">G4 / LMG 22486</strain>
        <plasmid evidence="3 4">pBVIE03</plasmid>
    </source>
</reference>
<evidence type="ECO:0000313" key="4">
    <source>
        <dbReference type="Proteomes" id="UP000002287"/>
    </source>
</evidence>